<dbReference type="InterPro" id="IPR000719">
    <property type="entry name" value="Prot_kinase_dom"/>
</dbReference>
<evidence type="ECO:0000259" key="6">
    <source>
        <dbReference type="PROSITE" id="PS50011"/>
    </source>
</evidence>
<keyword evidence="3 7" id="KW-0418">Kinase</keyword>
<gene>
    <name evidence="7" type="ordered locus">STAUR_4785</name>
</gene>
<dbReference type="KEGG" id="sur:STAUR_4785"/>
<evidence type="ECO:0000256" key="1">
    <source>
        <dbReference type="ARBA" id="ARBA00022679"/>
    </source>
</evidence>
<name>E3FCR5_STIAD</name>
<keyword evidence="1" id="KW-0808">Transferase</keyword>
<feature type="region of interest" description="Disordered" evidence="5">
    <location>
        <begin position="450"/>
        <end position="473"/>
    </location>
</feature>
<dbReference type="AlphaFoldDB" id="E3FCR5"/>
<keyword evidence="4" id="KW-0067">ATP-binding</keyword>
<dbReference type="PANTHER" id="PTHR43289">
    <property type="entry name" value="MITOGEN-ACTIVATED PROTEIN KINASE KINASE KINASE 20-RELATED"/>
    <property type="match status" value="1"/>
</dbReference>
<evidence type="ECO:0000313" key="8">
    <source>
        <dbReference type="Proteomes" id="UP000001351"/>
    </source>
</evidence>
<proteinExistence type="predicted"/>
<dbReference type="PANTHER" id="PTHR43289:SF6">
    <property type="entry name" value="SERINE_THREONINE-PROTEIN KINASE NEKL-3"/>
    <property type="match status" value="1"/>
</dbReference>
<evidence type="ECO:0000313" key="7">
    <source>
        <dbReference type="EMBL" id="ADO72563.1"/>
    </source>
</evidence>
<keyword evidence="2" id="KW-0547">Nucleotide-binding</keyword>
<dbReference type="STRING" id="378806.STAUR_4785"/>
<feature type="compositionally biased region" description="Pro residues" evidence="5">
    <location>
        <begin position="386"/>
        <end position="402"/>
    </location>
</feature>
<dbReference type="PROSITE" id="PS50011">
    <property type="entry name" value="PROTEIN_KINASE_DOM"/>
    <property type="match status" value="1"/>
</dbReference>
<evidence type="ECO:0000256" key="5">
    <source>
        <dbReference type="SAM" id="MobiDB-lite"/>
    </source>
</evidence>
<dbReference type="RefSeq" id="WP_013376440.1">
    <property type="nucleotide sequence ID" value="NC_014623.1"/>
</dbReference>
<dbReference type="InterPro" id="IPR011009">
    <property type="entry name" value="Kinase-like_dom_sf"/>
</dbReference>
<dbReference type="SUPFAM" id="SSF56112">
    <property type="entry name" value="Protein kinase-like (PK-like)"/>
    <property type="match status" value="1"/>
</dbReference>
<dbReference type="HOGENOM" id="CLU_410900_0_0_7"/>
<dbReference type="Pfam" id="PF08308">
    <property type="entry name" value="PEGA"/>
    <property type="match status" value="1"/>
</dbReference>
<keyword evidence="8" id="KW-1185">Reference proteome</keyword>
<dbReference type="eggNOG" id="COG0515">
    <property type="taxonomic scope" value="Bacteria"/>
</dbReference>
<evidence type="ECO:0000256" key="3">
    <source>
        <dbReference type="ARBA" id="ARBA00022777"/>
    </source>
</evidence>
<dbReference type="GO" id="GO:0004674">
    <property type="term" value="F:protein serine/threonine kinase activity"/>
    <property type="evidence" value="ECO:0007669"/>
    <property type="project" value="UniProtKB-KW"/>
</dbReference>
<reference evidence="7 8" key="1">
    <citation type="journal article" date="2011" name="Mol. Biol. Evol.">
        <title>Comparative genomic analysis of fruiting body formation in Myxococcales.</title>
        <authorList>
            <person name="Huntley S."/>
            <person name="Hamann N."/>
            <person name="Wegener-Feldbrugge S."/>
            <person name="Treuner-Lange A."/>
            <person name="Kube M."/>
            <person name="Reinhardt R."/>
            <person name="Klages S."/>
            <person name="Muller R."/>
            <person name="Ronning C.M."/>
            <person name="Nierman W.C."/>
            <person name="Sogaard-Andersen L."/>
        </authorList>
    </citation>
    <scope>NUCLEOTIDE SEQUENCE [LARGE SCALE GENOMIC DNA]</scope>
    <source>
        <strain evidence="7 8">DW4/3-1</strain>
    </source>
</reference>
<dbReference type="Proteomes" id="UP000001351">
    <property type="component" value="Chromosome"/>
</dbReference>
<accession>E3FCR5</accession>
<dbReference type="Gene3D" id="1.10.510.10">
    <property type="entry name" value="Transferase(Phosphotransferase) domain 1"/>
    <property type="match status" value="1"/>
</dbReference>
<feature type="region of interest" description="Disordered" evidence="5">
    <location>
        <begin position="337"/>
        <end position="407"/>
    </location>
</feature>
<dbReference type="OrthoDB" id="5490751at2"/>
<feature type="domain" description="Protein kinase" evidence="6">
    <location>
        <begin position="6"/>
        <end position="267"/>
    </location>
</feature>
<feature type="compositionally biased region" description="Pro residues" evidence="5">
    <location>
        <begin position="344"/>
        <end position="364"/>
    </location>
</feature>
<organism evidence="7 8">
    <name type="scientific">Stigmatella aurantiaca (strain DW4/3-1)</name>
    <dbReference type="NCBI Taxonomy" id="378806"/>
    <lineage>
        <taxon>Bacteria</taxon>
        <taxon>Pseudomonadati</taxon>
        <taxon>Myxococcota</taxon>
        <taxon>Myxococcia</taxon>
        <taxon>Myxococcales</taxon>
        <taxon>Cystobacterineae</taxon>
        <taxon>Archangiaceae</taxon>
        <taxon>Stigmatella</taxon>
    </lineage>
</organism>
<sequence length="622" mass="65473">MSQVRYQSLGPLLSGEGSRAFLGLALEEGVSPRPVVLIWAPQDIAQDPELTARLRRETQRAVVFDHPHILRVHGLVNLEQGLARITEYADGESVRRVMEVTPRIPPPLAARLVADAALGVHYAHMAGNDDGSPLVHGDLRPETLIISFQGMCKVTGYGALSVAPRERGGRRVRNRRKYSAPEQLLGGREAVNIQTDVFLLGLTLYECLTGKVPFKDAKDADTATLTEALPSLPPPIPRTLDAVVQRATAKRAQERYPSALTLREAIVEAMGGLPETDVVAAFMNKLFPPQDEARGARAKVLELGIADVIRREGLPVPPPAQAVPSNTVAPAPVPVAAPPQKAVAPPPAAKKPTAAPAPPPPAPAAAPASPAVAAPPPAVAAVPPAVAAPPAPGPEAPAPASPPAKKSSRGARISLVVASLALASVAAIVVSRDQLPPHLRTYLDSLTATDASDSDLPETPQSPLGLADAGTPDGGTDAGVDTMLELIVDPRVEVGLSDGGTLGRTPLSVPFTPGRHSLSLSNAFLGIQTARTLTVNPTGRTTHRIYLNKGFVTVKAPPGAMVQVDGRKIGIAPVEELDLYEGYHRLVVTVDGARWQKSFQITPSQRLVFDVDFEEPAETAEE</sequence>
<dbReference type="InterPro" id="IPR013229">
    <property type="entry name" value="PEGA"/>
</dbReference>
<dbReference type="EMBL" id="CP002271">
    <property type="protein sequence ID" value="ADO72563.1"/>
    <property type="molecule type" value="Genomic_DNA"/>
</dbReference>
<dbReference type="Pfam" id="PF00069">
    <property type="entry name" value="Pkinase"/>
    <property type="match status" value="1"/>
</dbReference>
<dbReference type="GO" id="GO:0005524">
    <property type="term" value="F:ATP binding"/>
    <property type="evidence" value="ECO:0007669"/>
    <property type="project" value="UniProtKB-KW"/>
</dbReference>
<protein>
    <submittedName>
        <fullName evidence="7">Serine/threonine protein kinase</fullName>
    </submittedName>
</protein>
<evidence type="ECO:0000256" key="2">
    <source>
        <dbReference type="ARBA" id="ARBA00022741"/>
    </source>
</evidence>
<dbReference type="CDD" id="cd14014">
    <property type="entry name" value="STKc_PknB_like"/>
    <property type="match status" value="1"/>
</dbReference>
<evidence type="ECO:0000256" key="4">
    <source>
        <dbReference type="ARBA" id="ARBA00022840"/>
    </source>
</evidence>
<keyword evidence="7" id="KW-0723">Serine/threonine-protein kinase</keyword>